<name>A0A6N7IW53_9FIRM</name>
<keyword evidence="3" id="KW-1185">Reference proteome</keyword>
<dbReference type="Proteomes" id="UP000460257">
    <property type="component" value="Unassembled WGS sequence"/>
</dbReference>
<comment type="caution">
    <text evidence="2">The sequence shown here is derived from an EMBL/GenBank/DDBJ whole genome shotgun (WGS) entry which is preliminary data.</text>
</comment>
<proteinExistence type="predicted"/>
<dbReference type="AlphaFoldDB" id="A0A6N7IW53"/>
<reference evidence="2" key="1">
    <citation type="journal article" date="2020" name="Appl. Environ. Microbiol.">
        <title>Medium-Chain Fatty Acid Synthesis by 'Candidatus Weimeria bifida' gen. nov., sp. nov., and 'Candidatus Pseudoramibacter fermentans' sp. nov.</title>
        <authorList>
            <person name="Scarborough M.J."/>
            <person name="Myers K.S."/>
            <person name="Donohue T.J."/>
            <person name="Noguera D.R."/>
        </authorList>
    </citation>
    <scope>NUCLEOTIDE SEQUENCE</scope>
    <source>
        <strain evidence="2">LCO1.1</strain>
    </source>
</reference>
<evidence type="ECO:0000313" key="3">
    <source>
        <dbReference type="Proteomes" id="UP000460257"/>
    </source>
</evidence>
<feature type="compositionally biased region" description="Acidic residues" evidence="1">
    <location>
        <begin position="74"/>
        <end position="92"/>
    </location>
</feature>
<gene>
    <name evidence="2" type="ORF">FRC54_00550</name>
</gene>
<organism evidence="2 3">
    <name type="scientific">Candidatus Weimeria bifida</name>
    <dbReference type="NCBI Taxonomy" id="2599074"/>
    <lineage>
        <taxon>Bacteria</taxon>
        <taxon>Bacillati</taxon>
        <taxon>Bacillota</taxon>
        <taxon>Clostridia</taxon>
        <taxon>Lachnospirales</taxon>
        <taxon>Lachnospiraceae</taxon>
        <taxon>Candidatus Weimeria</taxon>
    </lineage>
</organism>
<sequence length="231" mass="25327">MKANYNVTGKERKALVAAIAELTGDKAVYKFMPTCAFEIGDITVDKEGGVTCEDADKLERLIHNLIADGFTPAEEIESTDEEATAEEPEADEGTGLTVSLPLEKAAVGNLTNLLTAKESLIKKALGIDDLGIEITEDKVTFPWFSELPEPEAVKAYTHFIAALCKMSKDLKRVSATEKEVDNEKYAFRCFLLRLGFIGNEYKAERKILLQNLSGNSSWKNGAPEKEVAACE</sequence>
<feature type="region of interest" description="Disordered" evidence="1">
    <location>
        <begin position="73"/>
        <end position="94"/>
    </location>
</feature>
<dbReference type="EMBL" id="VOGC01000002">
    <property type="protein sequence ID" value="MQN00483.1"/>
    <property type="molecule type" value="Genomic_DNA"/>
</dbReference>
<evidence type="ECO:0000256" key="1">
    <source>
        <dbReference type="SAM" id="MobiDB-lite"/>
    </source>
</evidence>
<protein>
    <submittedName>
        <fullName evidence="2">Virulence protein</fullName>
    </submittedName>
</protein>
<evidence type="ECO:0000313" key="2">
    <source>
        <dbReference type="EMBL" id="MQN00483.1"/>
    </source>
</evidence>
<accession>A0A6N7IW53</accession>